<dbReference type="PROSITE" id="PS50043">
    <property type="entry name" value="HTH_LUXR_2"/>
    <property type="match status" value="1"/>
</dbReference>
<proteinExistence type="predicted"/>
<keyword evidence="2" id="KW-0902">Two-component regulatory system</keyword>
<reference evidence="9" key="1">
    <citation type="journal article" date="2021" name="Microorganisms">
        <title>Acidisoma silvae sp. nov. and Acidisomacellulosilytica sp. nov., Two Acidophilic Bacteria Isolated from Decaying Wood, Hydrolyzing Cellulose and Producing Poly-3-hydroxybutyrate.</title>
        <authorList>
            <person name="Mieszkin S."/>
            <person name="Pouder E."/>
            <person name="Uroz S."/>
            <person name="Simon-Colin C."/>
            <person name="Alain K."/>
        </authorList>
    </citation>
    <scope>NUCLEOTIDE SEQUENCE</scope>
    <source>
        <strain evidence="9">HW T2.11</strain>
    </source>
</reference>
<dbReference type="PROSITE" id="PS50110">
    <property type="entry name" value="RESPONSE_REGULATORY"/>
    <property type="match status" value="1"/>
</dbReference>
<keyword evidence="4" id="KW-0238">DNA-binding</keyword>
<keyword evidence="1 6" id="KW-0597">Phosphoprotein</keyword>
<sequence>MEVAQTVHIVDDDEGVRLSIDFLLKSEGMATAIYASAQQLLNAPLSPAGCILTDFRMPGMTGLELQARLAEDGVHLPVIVMTGFGDVSAAVQAMKAGALDFIEKPFADDQLLTALQRALEDNRRALGSACITKTAANLIAALTPREREVLGLLSEGRSNKEMARLLGTSPRTIDVHRARVLRKLNVETLPDLVRLVLAAGSSGQSS</sequence>
<dbReference type="SMART" id="SM00448">
    <property type="entry name" value="REC"/>
    <property type="match status" value="1"/>
</dbReference>
<accession>A0A964E0P7</accession>
<reference evidence="9" key="2">
    <citation type="submission" date="2021-01" db="EMBL/GenBank/DDBJ databases">
        <authorList>
            <person name="Mieszkin S."/>
            <person name="Pouder E."/>
            <person name="Alain K."/>
        </authorList>
    </citation>
    <scope>NUCLEOTIDE SEQUENCE</scope>
    <source>
        <strain evidence="9">HW T2.11</strain>
    </source>
</reference>
<keyword evidence="10" id="KW-1185">Reference proteome</keyword>
<dbReference type="InterPro" id="IPR016032">
    <property type="entry name" value="Sig_transdc_resp-reg_C-effctor"/>
</dbReference>
<dbReference type="Pfam" id="PF00072">
    <property type="entry name" value="Response_reg"/>
    <property type="match status" value="1"/>
</dbReference>
<dbReference type="GO" id="GO:0003677">
    <property type="term" value="F:DNA binding"/>
    <property type="evidence" value="ECO:0007669"/>
    <property type="project" value="UniProtKB-KW"/>
</dbReference>
<dbReference type="Gene3D" id="3.40.50.2300">
    <property type="match status" value="1"/>
</dbReference>
<dbReference type="AlphaFoldDB" id="A0A964E0P7"/>
<dbReference type="CDD" id="cd06170">
    <property type="entry name" value="LuxR_C_like"/>
    <property type="match status" value="1"/>
</dbReference>
<dbReference type="SUPFAM" id="SSF46894">
    <property type="entry name" value="C-terminal effector domain of the bipartite response regulators"/>
    <property type="match status" value="1"/>
</dbReference>
<dbReference type="PANTHER" id="PTHR44688:SF16">
    <property type="entry name" value="DNA-BINDING TRANSCRIPTIONAL ACTIVATOR DEVR_DOSR"/>
    <property type="match status" value="1"/>
</dbReference>
<dbReference type="InterPro" id="IPR001789">
    <property type="entry name" value="Sig_transdc_resp-reg_receiver"/>
</dbReference>
<evidence type="ECO:0000259" key="7">
    <source>
        <dbReference type="PROSITE" id="PS50043"/>
    </source>
</evidence>
<organism evidence="9 10">
    <name type="scientific">Acidisoma silvae</name>
    <dbReference type="NCBI Taxonomy" id="2802396"/>
    <lineage>
        <taxon>Bacteria</taxon>
        <taxon>Pseudomonadati</taxon>
        <taxon>Pseudomonadota</taxon>
        <taxon>Alphaproteobacteria</taxon>
        <taxon>Acetobacterales</taxon>
        <taxon>Acidocellaceae</taxon>
        <taxon>Acidisoma</taxon>
    </lineage>
</organism>
<dbReference type="InterPro" id="IPR036388">
    <property type="entry name" value="WH-like_DNA-bd_sf"/>
</dbReference>
<dbReference type="GO" id="GO:0000160">
    <property type="term" value="P:phosphorelay signal transduction system"/>
    <property type="evidence" value="ECO:0007669"/>
    <property type="project" value="UniProtKB-KW"/>
</dbReference>
<dbReference type="GO" id="GO:0006355">
    <property type="term" value="P:regulation of DNA-templated transcription"/>
    <property type="evidence" value="ECO:0007669"/>
    <property type="project" value="InterPro"/>
</dbReference>
<evidence type="ECO:0000259" key="8">
    <source>
        <dbReference type="PROSITE" id="PS50110"/>
    </source>
</evidence>
<dbReference type="PRINTS" id="PR00038">
    <property type="entry name" value="HTHLUXR"/>
</dbReference>
<evidence type="ECO:0000256" key="6">
    <source>
        <dbReference type="PROSITE-ProRule" id="PRU00169"/>
    </source>
</evidence>
<dbReference type="InterPro" id="IPR011006">
    <property type="entry name" value="CheY-like_superfamily"/>
</dbReference>
<gene>
    <name evidence="9" type="ORF">ASILVAE211_19445</name>
</gene>
<protein>
    <submittedName>
        <fullName evidence="9">Response regulator transcription factor</fullName>
    </submittedName>
</protein>
<feature type="domain" description="Response regulatory" evidence="8">
    <location>
        <begin position="6"/>
        <end position="119"/>
    </location>
</feature>
<dbReference type="EMBL" id="JAESVB010000013">
    <property type="protein sequence ID" value="MCB8877379.1"/>
    <property type="molecule type" value="Genomic_DNA"/>
</dbReference>
<evidence type="ECO:0000313" key="10">
    <source>
        <dbReference type="Proteomes" id="UP000708298"/>
    </source>
</evidence>
<comment type="caution">
    <text evidence="9">The sequence shown here is derived from an EMBL/GenBank/DDBJ whole genome shotgun (WGS) entry which is preliminary data.</text>
</comment>
<dbReference type="PANTHER" id="PTHR44688">
    <property type="entry name" value="DNA-BINDING TRANSCRIPTIONAL ACTIVATOR DEVR_DOSR"/>
    <property type="match status" value="1"/>
</dbReference>
<feature type="domain" description="HTH luxR-type" evidence="7">
    <location>
        <begin position="135"/>
        <end position="200"/>
    </location>
</feature>
<evidence type="ECO:0000256" key="2">
    <source>
        <dbReference type="ARBA" id="ARBA00023012"/>
    </source>
</evidence>
<dbReference type="Gene3D" id="1.10.10.10">
    <property type="entry name" value="Winged helix-like DNA-binding domain superfamily/Winged helix DNA-binding domain"/>
    <property type="match status" value="1"/>
</dbReference>
<keyword evidence="5" id="KW-0804">Transcription</keyword>
<evidence type="ECO:0000256" key="3">
    <source>
        <dbReference type="ARBA" id="ARBA00023015"/>
    </source>
</evidence>
<evidence type="ECO:0000256" key="1">
    <source>
        <dbReference type="ARBA" id="ARBA00022553"/>
    </source>
</evidence>
<evidence type="ECO:0000313" key="9">
    <source>
        <dbReference type="EMBL" id="MCB8877379.1"/>
    </source>
</evidence>
<evidence type="ECO:0000256" key="4">
    <source>
        <dbReference type="ARBA" id="ARBA00023125"/>
    </source>
</evidence>
<dbReference type="InterPro" id="IPR000792">
    <property type="entry name" value="Tscrpt_reg_LuxR_C"/>
</dbReference>
<dbReference type="SMART" id="SM00421">
    <property type="entry name" value="HTH_LUXR"/>
    <property type="match status" value="1"/>
</dbReference>
<evidence type="ECO:0000256" key="5">
    <source>
        <dbReference type="ARBA" id="ARBA00023163"/>
    </source>
</evidence>
<name>A0A964E0P7_9PROT</name>
<dbReference type="Proteomes" id="UP000708298">
    <property type="component" value="Unassembled WGS sequence"/>
</dbReference>
<feature type="modified residue" description="4-aspartylphosphate" evidence="6">
    <location>
        <position position="54"/>
    </location>
</feature>
<dbReference type="FunFam" id="3.40.50.2300:FF:000018">
    <property type="entry name" value="DNA-binding transcriptional regulator NtrC"/>
    <property type="match status" value="1"/>
</dbReference>
<keyword evidence="3" id="KW-0805">Transcription regulation</keyword>
<dbReference type="Pfam" id="PF00196">
    <property type="entry name" value="GerE"/>
    <property type="match status" value="1"/>
</dbReference>
<dbReference type="SUPFAM" id="SSF52172">
    <property type="entry name" value="CheY-like"/>
    <property type="match status" value="1"/>
</dbReference>